<accession>A0A059ZTT9</accession>
<reference evidence="1 2" key="1">
    <citation type="journal article" date="2009" name="J. Bacteriol.">
        <title>Draft genome sequence of the extremely acidophilic bacterium Acidithiobacillus caldus ATCC 51756 reveals metabolic versatility in the genus Acidithiobacillus.</title>
        <authorList>
            <person name="Valdes J."/>
            <person name="Quatrini R."/>
            <person name="Hallberg K."/>
            <person name="Dopson M."/>
            <person name="Valenzuela P.D."/>
            <person name="Holmes D.S."/>
        </authorList>
    </citation>
    <scope>NUCLEOTIDE SEQUENCE [LARGE SCALE GENOMIC DNA]</scope>
    <source>
        <strain evidence="2">ATCC 51756 / DSM 8584 / KU</strain>
    </source>
</reference>
<dbReference type="AlphaFoldDB" id="A0A059ZTT9"/>
<dbReference type="KEGG" id="acz:Acaty_c1182"/>
<dbReference type="RefSeq" id="WP_004871840.1">
    <property type="nucleotide sequence ID" value="NZ_CP005986.1"/>
</dbReference>
<dbReference type="GeneID" id="92931397"/>
<dbReference type="Proteomes" id="UP000005522">
    <property type="component" value="Chromosome"/>
</dbReference>
<evidence type="ECO:0000313" key="2">
    <source>
        <dbReference type="Proteomes" id="UP000005522"/>
    </source>
</evidence>
<proteinExistence type="predicted"/>
<dbReference type="EMBL" id="CP005986">
    <property type="protein sequence ID" value="AIA55050.1"/>
    <property type="molecule type" value="Genomic_DNA"/>
</dbReference>
<organism evidence="1 2">
    <name type="scientific">Acidithiobacillus caldus (strain ATCC 51756 / DSM 8584 / KU)</name>
    <dbReference type="NCBI Taxonomy" id="637389"/>
    <lineage>
        <taxon>Bacteria</taxon>
        <taxon>Pseudomonadati</taxon>
        <taxon>Pseudomonadota</taxon>
        <taxon>Acidithiobacillia</taxon>
        <taxon>Acidithiobacillales</taxon>
        <taxon>Acidithiobacillaceae</taxon>
        <taxon>Acidithiobacillus</taxon>
    </lineage>
</organism>
<name>A0A059ZTT9_ACICK</name>
<evidence type="ECO:0000313" key="1">
    <source>
        <dbReference type="EMBL" id="AIA55050.1"/>
    </source>
</evidence>
<dbReference type="HOGENOM" id="CLU_202290_0_0_6"/>
<protein>
    <submittedName>
        <fullName evidence="1">Uncharacterized protein</fullName>
    </submittedName>
</protein>
<gene>
    <name evidence="1" type="ORF">Acaty_c1182</name>
</gene>
<sequence length="62" mass="7036">MNTQDRIRNLQQRRRHLLARRECRGAPIAALDLELTVVRSELLALYASQRANHVATAVIQAS</sequence>